<keyword evidence="2" id="KW-1185">Reference proteome</keyword>
<dbReference type="RefSeq" id="WP_091615142.1">
    <property type="nucleotide sequence ID" value="NZ_FNNC01000005.1"/>
</dbReference>
<reference evidence="1 2" key="1">
    <citation type="submission" date="2016-10" db="EMBL/GenBank/DDBJ databases">
        <authorList>
            <person name="de Groot N.N."/>
        </authorList>
    </citation>
    <scope>NUCLEOTIDE SEQUENCE [LARGE SCALE GENOMIC DNA]</scope>
    <source>
        <strain evidence="1 2">DSM 23126</strain>
    </source>
</reference>
<accession>A0A1H2W6A0</accession>
<protein>
    <submittedName>
        <fullName evidence="1">YycC-like protein</fullName>
    </submittedName>
</protein>
<gene>
    <name evidence="1" type="ORF">SAMN05421781_2281</name>
</gene>
<name>A0A1H2W6A0_9BACI</name>
<sequence length="56" mass="6401">MRSNQFTVETAQKLSEKLNVPAEQIMHTPPHLIKEKIAEWEEKEVGKSGYKSMSAD</sequence>
<evidence type="ECO:0000313" key="1">
    <source>
        <dbReference type="EMBL" id="SDW76120.1"/>
    </source>
</evidence>
<evidence type="ECO:0000313" key="2">
    <source>
        <dbReference type="Proteomes" id="UP000199488"/>
    </source>
</evidence>
<dbReference type="InterPro" id="IPR025550">
    <property type="entry name" value="YycC"/>
</dbReference>
<dbReference type="Proteomes" id="UP000199488">
    <property type="component" value="Unassembled WGS sequence"/>
</dbReference>
<dbReference type="OrthoDB" id="2357473at2"/>
<dbReference type="AlphaFoldDB" id="A0A1H2W6A0"/>
<dbReference type="EMBL" id="FNNC01000005">
    <property type="protein sequence ID" value="SDW76120.1"/>
    <property type="molecule type" value="Genomic_DNA"/>
</dbReference>
<proteinExistence type="predicted"/>
<dbReference type="Pfam" id="PF14174">
    <property type="entry name" value="YycC"/>
    <property type="match status" value="1"/>
</dbReference>
<organism evidence="1 2">
    <name type="scientific">Marinococcus luteus</name>
    <dbReference type="NCBI Taxonomy" id="1122204"/>
    <lineage>
        <taxon>Bacteria</taxon>
        <taxon>Bacillati</taxon>
        <taxon>Bacillota</taxon>
        <taxon>Bacilli</taxon>
        <taxon>Bacillales</taxon>
        <taxon>Bacillaceae</taxon>
        <taxon>Marinococcus</taxon>
    </lineage>
</organism>